<comment type="similarity">
    <text evidence="2">Belongs to the pseudouridine synthase TruB family. Type 1 subfamily.</text>
</comment>
<evidence type="ECO:0000259" key="6">
    <source>
        <dbReference type="Pfam" id="PF01509"/>
    </source>
</evidence>
<comment type="catalytic activity">
    <reaction evidence="1">
        <text>uridine(55) in tRNA = pseudouridine(55) in tRNA</text>
        <dbReference type="Rhea" id="RHEA:42532"/>
        <dbReference type="Rhea" id="RHEA-COMP:10101"/>
        <dbReference type="Rhea" id="RHEA-COMP:10102"/>
        <dbReference type="ChEBI" id="CHEBI:65314"/>
        <dbReference type="ChEBI" id="CHEBI:65315"/>
        <dbReference type="EC" id="5.4.99.25"/>
    </reaction>
</comment>
<dbReference type="EMBL" id="JAGQNY010000002">
    <property type="protein sequence ID" value="MCA9301849.1"/>
    <property type="molecule type" value="Genomic_DNA"/>
</dbReference>
<evidence type="ECO:0000313" key="7">
    <source>
        <dbReference type="EMBL" id="MCA9301849.1"/>
    </source>
</evidence>
<dbReference type="Pfam" id="PF01509">
    <property type="entry name" value="TruB_N"/>
    <property type="match status" value="1"/>
</dbReference>
<dbReference type="GO" id="GO:0160148">
    <property type="term" value="F:tRNA pseudouridine(55) synthase activity"/>
    <property type="evidence" value="ECO:0007669"/>
    <property type="project" value="UniProtKB-EC"/>
</dbReference>
<keyword evidence="5" id="KW-0413">Isomerase</keyword>
<proteinExistence type="inferred from homology"/>
<evidence type="ECO:0000256" key="4">
    <source>
        <dbReference type="ARBA" id="ARBA00022694"/>
    </source>
</evidence>
<dbReference type="PANTHER" id="PTHR13767">
    <property type="entry name" value="TRNA-PSEUDOURIDINE SYNTHASE"/>
    <property type="match status" value="1"/>
</dbReference>
<evidence type="ECO:0000256" key="5">
    <source>
        <dbReference type="ARBA" id="ARBA00023235"/>
    </source>
</evidence>
<protein>
    <recommendedName>
        <fullName evidence="3">tRNA pseudouridine(55) synthase</fullName>
        <ecNumber evidence="3">5.4.99.25</ecNumber>
    </recommendedName>
</protein>
<evidence type="ECO:0000313" key="8">
    <source>
        <dbReference type="Proteomes" id="UP000714817"/>
    </source>
</evidence>
<dbReference type="PANTHER" id="PTHR13767:SF2">
    <property type="entry name" value="PSEUDOURIDYLATE SYNTHASE TRUB1"/>
    <property type="match status" value="1"/>
</dbReference>
<feature type="domain" description="Pseudouridine synthase II N-terminal" evidence="6">
    <location>
        <begin position="37"/>
        <end position="168"/>
    </location>
</feature>
<evidence type="ECO:0000256" key="2">
    <source>
        <dbReference type="ARBA" id="ARBA00005642"/>
    </source>
</evidence>
<evidence type="ECO:0000256" key="3">
    <source>
        <dbReference type="ARBA" id="ARBA00012787"/>
    </source>
</evidence>
<accession>A0A955IVX0</accession>
<evidence type="ECO:0000256" key="1">
    <source>
        <dbReference type="ARBA" id="ARBA00000385"/>
    </source>
</evidence>
<dbReference type="InterPro" id="IPR020103">
    <property type="entry name" value="PsdUridine_synth_cat_dom_sf"/>
</dbReference>
<dbReference type="AlphaFoldDB" id="A0A955IVX0"/>
<sequence length="280" mass="31580">MNQAKMPATSNIYPIWQPQGNSTHIIAKHVSDMLGVKTSHTGTLDPMAEGVIIVLADKERLKKYEHAKWTKKYTFQILFGIETDTGDALGLFDSQSAEVCEEGPAFGSTTLESFIGKYIQEVPIYSAIKHKGRPLHQHAKLRTQPTTLPKRSGEILALKHIRTELKNIEALQQNIEARISNVSGDFRQEKIIQNWQKFFSIRDGLKKTAIAEFQVEMTKGLYVRSLAQDICRYLGTPGLTLSIVRTHNGKYTKNNSYTLSDLFGDKITNYNFKSSTNIKT</sequence>
<comment type="caution">
    <text evidence="7">The sequence shown here is derived from an EMBL/GenBank/DDBJ whole genome shotgun (WGS) entry which is preliminary data.</text>
</comment>
<name>A0A955IVX0_UNCKA</name>
<dbReference type="GO" id="GO:0003723">
    <property type="term" value="F:RNA binding"/>
    <property type="evidence" value="ECO:0007669"/>
    <property type="project" value="InterPro"/>
</dbReference>
<reference evidence="7" key="1">
    <citation type="submission" date="2020-04" db="EMBL/GenBank/DDBJ databases">
        <authorList>
            <person name="Zhang T."/>
        </authorList>
    </citation>
    <scope>NUCLEOTIDE SEQUENCE</scope>
    <source>
        <strain evidence="7">HKST-UBA80</strain>
    </source>
</reference>
<dbReference type="Gene3D" id="3.30.2350.10">
    <property type="entry name" value="Pseudouridine synthase"/>
    <property type="match status" value="1"/>
</dbReference>
<dbReference type="InterPro" id="IPR002501">
    <property type="entry name" value="PsdUridine_synth_N"/>
</dbReference>
<keyword evidence="4" id="KW-0819">tRNA processing</keyword>
<organism evidence="7 8">
    <name type="scientific">candidate division WWE3 bacterium</name>
    <dbReference type="NCBI Taxonomy" id="2053526"/>
    <lineage>
        <taxon>Bacteria</taxon>
        <taxon>Katanobacteria</taxon>
    </lineage>
</organism>
<dbReference type="InterPro" id="IPR014780">
    <property type="entry name" value="tRNA_psdUridine_synth_TruB"/>
</dbReference>
<dbReference type="EC" id="5.4.99.25" evidence="3"/>
<dbReference type="Proteomes" id="UP000714817">
    <property type="component" value="Unassembled WGS sequence"/>
</dbReference>
<dbReference type="GO" id="GO:0006400">
    <property type="term" value="P:tRNA modification"/>
    <property type="evidence" value="ECO:0007669"/>
    <property type="project" value="TreeGrafter"/>
</dbReference>
<dbReference type="GO" id="GO:1990481">
    <property type="term" value="P:mRNA pseudouridine synthesis"/>
    <property type="evidence" value="ECO:0007669"/>
    <property type="project" value="TreeGrafter"/>
</dbReference>
<gene>
    <name evidence="7" type="ORF">KDA10_00575</name>
</gene>
<reference evidence="7" key="2">
    <citation type="journal article" date="2021" name="Microbiome">
        <title>Successional dynamics and alternative stable states in a saline activated sludge microbial community over 9 years.</title>
        <authorList>
            <person name="Wang Y."/>
            <person name="Ye J."/>
            <person name="Ju F."/>
            <person name="Liu L."/>
            <person name="Boyd J.A."/>
            <person name="Deng Y."/>
            <person name="Parks D.H."/>
            <person name="Jiang X."/>
            <person name="Yin X."/>
            <person name="Woodcroft B.J."/>
            <person name="Tyson G.W."/>
            <person name="Hugenholtz P."/>
            <person name="Polz M.F."/>
            <person name="Zhang T."/>
        </authorList>
    </citation>
    <scope>NUCLEOTIDE SEQUENCE</scope>
    <source>
        <strain evidence="7">HKST-UBA80</strain>
    </source>
</reference>
<dbReference type="SUPFAM" id="SSF55120">
    <property type="entry name" value="Pseudouridine synthase"/>
    <property type="match status" value="1"/>
</dbReference>